<gene>
    <name evidence="2" type="ORF">C943_01037</name>
</gene>
<evidence type="ECO:0008006" key="4">
    <source>
        <dbReference type="Google" id="ProtNLM"/>
    </source>
</evidence>
<organism evidence="2 3">
    <name type="scientific">Mariniradius saccharolyticus AK6</name>
    <dbReference type="NCBI Taxonomy" id="1239962"/>
    <lineage>
        <taxon>Bacteria</taxon>
        <taxon>Pseudomonadati</taxon>
        <taxon>Bacteroidota</taxon>
        <taxon>Cytophagia</taxon>
        <taxon>Cytophagales</taxon>
        <taxon>Cyclobacteriaceae</taxon>
        <taxon>Mariniradius</taxon>
    </lineage>
</organism>
<dbReference type="OrthoDB" id="1118734at2"/>
<name>M7XCS5_9BACT</name>
<dbReference type="Proteomes" id="UP000010953">
    <property type="component" value="Unassembled WGS sequence"/>
</dbReference>
<evidence type="ECO:0000313" key="3">
    <source>
        <dbReference type="Proteomes" id="UP000010953"/>
    </source>
</evidence>
<keyword evidence="3" id="KW-1185">Reference proteome</keyword>
<proteinExistence type="predicted"/>
<dbReference type="EMBL" id="AMZY02000012">
    <property type="protein sequence ID" value="EMS32684.1"/>
    <property type="molecule type" value="Genomic_DNA"/>
</dbReference>
<sequence length="249" mass="29347">MRGLFSLLLFLISFSAYSQREVLDDNENWWGILTSGQIAPNYALWMDSHFVNETFWIIRSGLTYQTDNGLWAITGGYAYLRLGAPFSEGKLVRPEHRPWGQVVYRVPGKGPFTASFRFRYDARFRANLGPTGVEEGYMFNSRFRFNNSLRYNFRDALSPHFNFATSLLNESLITTGPAPVTNAFEHRIFFLLNFQKNSITLSPGYQMRFLDFQPDFLRFRHGFIFWLTYNYRFKDFKRKNFEILPTDKM</sequence>
<protein>
    <recommendedName>
        <fullName evidence="4">DUF2490 domain-containing protein</fullName>
    </recommendedName>
</protein>
<reference evidence="2" key="1">
    <citation type="submission" date="2013-01" db="EMBL/GenBank/DDBJ databases">
        <title>Genome assembly of Mariniradius saccharolyticus AK6.</title>
        <authorList>
            <person name="Vaidya B."/>
            <person name="Khatri I."/>
            <person name="Tanuku N.R.S."/>
            <person name="Subramanian S."/>
            <person name="Pinnaka A."/>
        </authorList>
    </citation>
    <scope>NUCLEOTIDE SEQUENCE [LARGE SCALE GENOMIC DNA]</scope>
    <source>
        <strain evidence="2">AK6</strain>
    </source>
</reference>
<dbReference type="InParanoid" id="M7XCS5"/>
<accession>M7XCS5</accession>
<keyword evidence="1" id="KW-0732">Signal</keyword>
<dbReference type="RefSeq" id="WP_008628533.1">
    <property type="nucleotide sequence ID" value="NZ_AMZY02000012.1"/>
</dbReference>
<feature type="chain" id="PRO_5004087986" description="DUF2490 domain-containing protein" evidence="1">
    <location>
        <begin position="19"/>
        <end position="249"/>
    </location>
</feature>
<feature type="signal peptide" evidence="1">
    <location>
        <begin position="1"/>
        <end position="18"/>
    </location>
</feature>
<dbReference type="STRING" id="1239962.C943_01037"/>
<comment type="caution">
    <text evidence="2">The sequence shown here is derived from an EMBL/GenBank/DDBJ whole genome shotgun (WGS) entry which is preliminary data.</text>
</comment>
<evidence type="ECO:0000256" key="1">
    <source>
        <dbReference type="SAM" id="SignalP"/>
    </source>
</evidence>
<dbReference type="eggNOG" id="ENOG50338QG">
    <property type="taxonomic scope" value="Bacteria"/>
</dbReference>
<dbReference type="AlphaFoldDB" id="M7XCS5"/>
<evidence type="ECO:0000313" key="2">
    <source>
        <dbReference type="EMBL" id="EMS32684.1"/>
    </source>
</evidence>